<dbReference type="Gene3D" id="3.30.2000.30">
    <property type="match status" value="1"/>
</dbReference>
<evidence type="ECO:0000313" key="2">
    <source>
        <dbReference type="Proteomes" id="UP000239833"/>
    </source>
</evidence>
<reference evidence="2" key="1">
    <citation type="submission" date="2017-02" db="EMBL/GenBank/DDBJ databases">
        <title>Delineation of Paenibacillus larvae strains originating from foulbrood outbreaks.</title>
        <authorList>
            <person name="Beims H."/>
            <person name="Bunk B."/>
            <person name="Sproeer C."/>
            <person name="Mohr K.I."/>
            <person name="Pradella S."/>
            <person name="Guenther G."/>
            <person name="Rohde M."/>
            <person name="von der Ohe W."/>
            <person name="Steinert M."/>
        </authorList>
    </citation>
    <scope>NUCLEOTIDE SEQUENCE [LARGE SCALE GENOMIC DNA]</scope>
    <source>
        <strain evidence="2">Eric_III</strain>
    </source>
</reference>
<dbReference type="AlphaFoldDB" id="A0A2L1U4T9"/>
<gene>
    <name evidence="1" type="ORF">ERICIII_03845</name>
</gene>
<dbReference type="RefSeq" id="WP_077995918.1">
    <property type="nucleotide sequence ID" value="NZ_CP019655.1"/>
</dbReference>
<dbReference type="STRING" id="147375.BXP28_02270"/>
<accession>A0A2L1U4T9</accession>
<name>A0A2L1U4T9_9BACL</name>
<evidence type="ECO:0000313" key="1">
    <source>
        <dbReference type="EMBL" id="AVF27949.1"/>
    </source>
</evidence>
<dbReference type="Pfam" id="PF16807">
    <property type="entry name" value="Phage_tail_terminator_4"/>
    <property type="match status" value="1"/>
</dbReference>
<sequence length="136" mass="15507">MLQKLSFVEVLSAVQKKVEENTGLRCYDSIPNNEPVPFYFVEIVGQTPEPSKTMWKEKYQIFIHAFADGSSGSVPIFDLIQKLEEALTERISIPEQFDLLMQTPTGVQRILIEEDGTKHAVMGYDIMICYGFKVKI</sequence>
<dbReference type="InterPro" id="IPR053745">
    <property type="entry name" value="Viral_Tail_Comp_sf"/>
</dbReference>
<proteinExistence type="predicted"/>
<dbReference type="EMBL" id="CP019655">
    <property type="protein sequence ID" value="AVF27949.1"/>
    <property type="molecule type" value="Genomic_DNA"/>
</dbReference>
<dbReference type="GeneID" id="64220188"/>
<dbReference type="Proteomes" id="UP000239833">
    <property type="component" value="Chromosome"/>
</dbReference>
<organism evidence="1 2">
    <name type="scientific">Paenibacillus larvae subsp. larvae</name>
    <dbReference type="NCBI Taxonomy" id="147375"/>
    <lineage>
        <taxon>Bacteria</taxon>
        <taxon>Bacillati</taxon>
        <taxon>Bacillota</taxon>
        <taxon>Bacilli</taxon>
        <taxon>Bacillales</taxon>
        <taxon>Paenibacillaceae</taxon>
        <taxon>Paenibacillus</taxon>
    </lineage>
</organism>
<protein>
    <recommendedName>
        <fullName evidence="3">DUF5072 domain-containing protein</fullName>
    </recommendedName>
</protein>
<evidence type="ECO:0008006" key="3">
    <source>
        <dbReference type="Google" id="ProtNLM"/>
    </source>
</evidence>